<feature type="domain" description="Mechanosensitive ion channel MscS" evidence="10">
    <location>
        <begin position="571"/>
        <end position="633"/>
    </location>
</feature>
<evidence type="ECO:0000256" key="1">
    <source>
        <dbReference type="ARBA" id="ARBA00004651"/>
    </source>
</evidence>
<feature type="transmembrane region" description="Helical" evidence="8">
    <location>
        <begin position="362"/>
        <end position="379"/>
    </location>
</feature>
<evidence type="ECO:0000259" key="13">
    <source>
        <dbReference type="Pfam" id="PF25392"/>
    </source>
</evidence>
<keyword evidence="15" id="KW-1185">Reference proteome</keyword>
<evidence type="ECO:0000313" key="15">
    <source>
        <dbReference type="Proteomes" id="UP000077875"/>
    </source>
</evidence>
<dbReference type="KEGG" id="haa:A5892_17205"/>
<evidence type="ECO:0000256" key="7">
    <source>
        <dbReference type="SAM" id="MobiDB-lite"/>
    </source>
</evidence>
<dbReference type="PANTHER" id="PTHR30460:SF0">
    <property type="entry name" value="MODERATE CONDUCTANCE MECHANOSENSITIVE CHANNEL YBIO"/>
    <property type="match status" value="1"/>
</dbReference>
<comment type="subcellular location">
    <subcellularLocation>
        <location evidence="1">Cell membrane</location>
        <topology evidence="1">Multi-pass membrane protein</topology>
    </subcellularLocation>
</comment>
<feature type="domain" description="Mechanosensitive ion channel MscS C-terminal" evidence="11">
    <location>
        <begin position="653"/>
        <end position="728"/>
    </location>
</feature>
<feature type="transmembrane region" description="Helical" evidence="8">
    <location>
        <begin position="310"/>
        <end position="329"/>
    </location>
</feature>
<dbReference type="InterPro" id="IPR010920">
    <property type="entry name" value="LSM_dom_sf"/>
</dbReference>
<evidence type="ECO:0000259" key="10">
    <source>
        <dbReference type="Pfam" id="PF00924"/>
    </source>
</evidence>
<dbReference type="SUPFAM" id="SSF50182">
    <property type="entry name" value="Sm-like ribonucleoproteins"/>
    <property type="match status" value="1"/>
</dbReference>
<evidence type="ECO:0000256" key="6">
    <source>
        <dbReference type="ARBA" id="ARBA00023136"/>
    </source>
</evidence>
<dbReference type="EMBL" id="CP015243">
    <property type="protein sequence ID" value="ANF58983.1"/>
    <property type="molecule type" value="Genomic_DNA"/>
</dbReference>
<feature type="transmembrane region" description="Helical" evidence="8">
    <location>
        <begin position="524"/>
        <end position="544"/>
    </location>
</feature>
<feature type="domain" description="Mechanosensitive ion channel transmembrane helices 2/3" evidence="12">
    <location>
        <begin position="531"/>
        <end position="569"/>
    </location>
</feature>
<evidence type="ECO:0000259" key="11">
    <source>
        <dbReference type="Pfam" id="PF21082"/>
    </source>
</evidence>
<dbReference type="PANTHER" id="PTHR30460">
    <property type="entry name" value="MODERATE CONDUCTANCE MECHANOSENSITIVE CHANNEL YBIO"/>
    <property type="match status" value="1"/>
</dbReference>
<feature type="transmembrane region" description="Helical" evidence="8">
    <location>
        <begin position="132"/>
        <end position="158"/>
    </location>
</feature>
<feature type="signal peptide" evidence="9">
    <location>
        <begin position="1"/>
        <end position="19"/>
    </location>
</feature>
<evidence type="ECO:0000256" key="8">
    <source>
        <dbReference type="SAM" id="Phobius"/>
    </source>
</evidence>
<accession>A0A172YIG1</accession>
<evidence type="ECO:0000256" key="9">
    <source>
        <dbReference type="SAM" id="SignalP"/>
    </source>
</evidence>
<feature type="domain" description="Moderate conductance mechanosensitive channel YbiO-like transmembrane helix 1" evidence="13">
    <location>
        <begin position="391"/>
        <end position="469"/>
    </location>
</feature>
<dbReference type="AlphaFoldDB" id="A0A172YIG1"/>
<proteinExistence type="inferred from homology"/>
<keyword evidence="5 8" id="KW-1133">Transmembrane helix</keyword>
<feature type="transmembrane region" description="Helical" evidence="8">
    <location>
        <begin position="434"/>
        <end position="458"/>
    </location>
</feature>
<feature type="transmembrane region" description="Helical" evidence="8">
    <location>
        <begin position="239"/>
        <end position="260"/>
    </location>
</feature>
<keyword evidence="9" id="KW-0732">Signal</keyword>
<keyword evidence="4 8" id="KW-0812">Transmembrane</keyword>
<feature type="chain" id="PRO_5008004730" evidence="9">
    <location>
        <begin position="20"/>
        <end position="802"/>
    </location>
</feature>
<reference evidence="14 15" key="1">
    <citation type="submission" date="2016-04" db="EMBL/GenBank/DDBJ databases">
        <title>Complete Genome Sequence of Halotalea alkalilenta IHB B 13600.</title>
        <authorList>
            <person name="Swarnkar M.K."/>
            <person name="Sharma A."/>
            <person name="Kaushal K."/>
            <person name="Soni R."/>
            <person name="Rana S."/>
            <person name="Singh A.K."/>
            <person name="Gulati A."/>
        </authorList>
    </citation>
    <scope>NUCLEOTIDE SEQUENCE [LARGE SCALE GENOMIC DNA]</scope>
    <source>
        <strain evidence="14 15">IHB B 13600</strain>
    </source>
</reference>
<feature type="transmembrane region" description="Helical" evidence="8">
    <location>
        <begin position="281"/>
        <end position="304"/>
    </location>
</feature>
<keyword evidence="3" id="KW-1003">Cell membrane</keyword>
<feature type="transmembrane region" description="Helical" evidence="8">
    <location>
        <begin position="391"/>
        <end position="413"/>
    </location>
</feature>
<dbReference type="InterPro" id="IPR011014">
    <property type="entry name" value="MscS_channel_TM-2"/>
</dbReference>
<feature type="region of interest" description="Disordered" evidence="7">
    <location>
        <begin position="754"/>
        <end position="802"/>
    </location>
</feature>
<protein>
    <submittedName>
        <fullName evidence="14">Mechanosensitive ion channel protein</fullName>
    </submittedName>
</protein>
<feature type="transmembrane region" description="Helical" evidence="8">
    <location>
        <begin position="550"/>
        <end position="568"/>
    </location>
</feature>
<sequence length="802" mass="86943">MAYVLIWMLFFLASGSVQAQQQQQGSEQSQASYSALADLLENPQTRDQLIQQLRSLAAPEGGQQGAQEEAADDQTPLDGLDESQSVGGQIADATQRFAQGLAADFGEAIRTLRELGSGQGISGVSVERWIELLTGLVVVVVAIFAAFFVLRGLAALLYRRIDRWIADRPHVTVIDESREAETGRKRRVMSASTLLGRLAAVFGSLGIDILVVMLAGAVGYSVGLFGVGLNGDIGRMESLFINAFVVVEISKALVRMIFATRYPNLRLFPMDDQVARYWNRWMARLIGVSGYGLLVVVPLARAIFSPAVGQTLNLLIMVGVFIYAVAVILKNRAVIGDRLKQHAATVKLAPVATLERMLARTWHLFAILYFVVLLVISQLSPAEALPFMARATLQTLLAVGLGLLVSALLTSALSKRILLSDELRARLPKLEMRLNSYVPAALRAIRMLLTLFVVLAVLDAWHVFDLSAWLASPAGGDAIAVVLHVALILFFAALVWTVLASVIEHRLSGVGGKAPSAREQTLLALFRNAMLIVIVTMTLLIVLSQIGINIAPLIAGAGVVGLAIGFGAQKLVQDIITGVFIQLENGMNQNDVVEAGGVFGTVERLTIRSVGIRTLDGGYHLIPFSSVDTVTNHMRDFSYHMGEYTISHRESVDDAIRHLEHAFEELQQDPVLAPSILEEMTIPGVVAIDERGVRIRILIKTSPGMQWAVQRGFNRLVKKHFNAANIEIPYPQTVVHFGQDKNGNAPPLRVTEAEAERLAEGTAPAPGQTPRALTRAKAGQSEDVLGNELEGAEEGDDDAPPR</sequence>
<keyword evidence="6 8" id="KW-0472">Membrane</keyword>
<evidence type="ECO:0000256" key="5">
    <source>
        <dbReference type="ARBA" id="ARBA00022989"/>
    </source>
</evidence>
<dbReference type="SUPFAM" id="SSF82689">
    <property type="entry name" value="Mechanosensitive channel protein MscS (YggB), C-terminal domain"/>
    <property type="match status" value="1"/>
</dbReference>
<evidence type="ECO:0000256" key="4">
    <source>
        <dbReference type="ARBA" id="ARBA00022692"/>
    </source>
</evidence>
<gene>
    <name evidence="14" type="ORF">A5892_17205</name>
</gene>
<dbReference type="InterPro" id="IPR045276">
    <property type="entry name" value="YbiO_bact"/>
</dbReference>
<dbReference type="SUPFAM" id="SSF82861">
    <property type="entry name" value="Mechanosensitive channel protein MscS (YggB), transmembrane region"/>
    <property type="match status" value="1"/>
</dbReference>
<dbReference type="Gene3D" id="1.10.287.1260">
    <property type="match status" value="1"/>
</dbReference>
<dbReference type="GO" id="GO:0005886">
    <property type="term" value="C:plasma membrane"/>
    <property type="evidence" value="ECO:0007669"/>
    <property type="project" value="UniProtKB-SubCell"/>
</dbReference>
<dbReference type="InterPro" id="IPR011066">
    <property type="entry name" value="MscS_channel_C_sf"/>
</dbReference>
<dbReference type="Gene3D" id="2.30.30.60">
    <property type="match status" value="1"/>
</dbReference>
<dbReference type="Pfam" id="PF21082">
    <property type="entry name" value="MS_channel_3rd"/>
    <property type="match status" value="1"/>
</dbReference>
<feature type="compositionally biased region" description="Acidic residues" evidence="7">
    <location>
        <begin position="790"/>
        <end position="802"/>
    </location>
</feature>
<dbReference type="InterPro" id="IPR057485">
    <property type="entry name" value="YbiO-like_TM1"/>
</dbReference>
<dbReference type="GO" id="GO:0008381">
    <property type="term" value="F:mechanosensitive monoatomic ion channel activity"/>
    <property type="evidence" value="ECO:0007669"/>
    <property type="project" value="InterPro"/>
</dbReference>
<organism evidence="14 15">
    <name type="scientific">Halotalea alkalilenta</name>
    <dbReference type="NCBI Taxonomy" id="376489"/>
    <lineage>
        <taxon>Bacteria</taxon>
        <taxon>Pseudomonadati</taxon>
        <taxon>Pseudomonadota</taxon>
        <taxon>Gammaproteobacteria</taxon>
        <taxon>Oceanospirillales</taxon>
        <taxon>Halomonadaceae</taxon>
        <taxon>Halotalea</taxon>
    </lineage>
</organism>
<dbReference type="STRING" id="376489.A5892_17205"/>
<dbReference type="Proteomes" id="UP000077875">
    <property type="component" value="Chromosome"/>
</dbReference>
<feature type="region of interest" description="Disordered" evidence="7">
    <location>
        <begin position="61"/>
        <end position="85"/>
    </location>
</feature>
<name>A0A172YIG1_9GAMM</name>
<evidence type="ECO:0000259" key="12">
    <source>
        <dbReference type="Pfam" id="PF21088"/>
    </source>
</evidence>
<dbReference type="InterPro" id="IPR049278">
    <property type="entry name" value="MS_channel_C"/>
</dbReference>
<evidence type="ECO:0000256" key="2">
    <source>
        <dbReference type="ARBA" id="ARBA00008017"/>
    </source>
</evidence>
<feature type="transmembrane region" description="Helical" evidence="8">
    <location>
        <begin position="194"/>
        <end position="219"/>
    </location>
</feature>
<feature type="transmembrane region" description="Helical" evidence="8">
    <location>
        <begin position="478"/>
        <end position="503"/>
    </location>
</feature>
<dbReference type="InterPro" id="IPR023408">
    <property type="entry name" value="MscS_beta-dom_sf"/>
</dbReference>
<dbReference type="Pfam" id="PF25392">
    <property type="entry name" value="MS_channel_TM1"/>
    <property type="match status" value="1"/>
</dbReference>
<dbReference type="InterPro" id="IPR049142">
    <property type="entry name" value="MS_channel_1st"/>
</dbReference>
<evidence type="ECO:0000313" key="14">
    <source>
        <dbReference type="EMBL" id="ANF58983.1"/>
    </source>
</evidence>
<dbReference type="Pfam" id="PF21088">
    <property type="entry name" value="MS_channel_1st"/>
    <property type="match status" value="1"/>
</dbReference>
<dbReference type="InterPro" id="IPR006685">
    <property type="entry name" value="MscS_channel_2nd"/>
</dbReference>
<evidence type="ECO:0000256" key="3">
    <source>
        <dbReference type="ARBA" id="ARBA00022475"/>
    </source>
</evidence>
<comment type="similarity">
    <text evidence="2">Belongs to the MscS (TC 1.A.23) family.</text>
</comment>
<dbReference type="Pfam" id="PF00924">
    <property type="entry name" value="MS_channel_2nd"/>
    <property type="match status" value="1"/>
</dbReference>
<dbReference type="Gene3D" id="3.30.70.100">
    <property type="match status" value="1"/>
</dbReference>